<comment type="similarity">
    <text evidence="2">Belongs to the eukaryotic/archaeal RNase P protein component 1 family.</text>
</comment>
<comment type="caution">
    <text evidence="10">The sequence shown here is derived from an EMBL/GenBank/DDBJ whole genome shotgun (WGS) entry which is preliminary data.</text>
</comment>
<dbReference type="SMART" id="SM00538">
    <property type="entry name" value="POP4"/>
    <property type="match status" value="1"/>
</dbReference>
<dbReference type="GO" id="GO:0001682">
    <property type="term" value="P:tRNA 5'-leader removal"/>
    <property type="evidence" value="ECO:0007669"/>
    <property type="project" value="InterPro"/>
</dbReference>
<dbReference type="GO" id="GO:0033204">
    <property type="term" value="F:ribonuclease P RNA binding"/>
    <property type="evidence" value="ECO:0007669"/>
    <property type="project" value="InterPro"/>
</dbReference>
<dbReference type="FunFam" id="2.30.30.210:FF:000005">
    <property type="entry name" value="Ribonuclease P protein subunit"/>
    <property type="match status" value="1"/>
</dbReference>
<dbReference type="PANTHER" id="PTHR13348">
    <property type="entry name" value="RIBONUCLEASE P SUBUNIT P29"/>
    <property type="match status" value="1"/>
</dbReference>
<dbReference type="HAMAP" id="MF_00754">
    <property type="entry name" value="RNase_P_1"/>
    <property type="match status" value="1"/>
</dbReference>
<feature type="region of interest" description="Disordered" evidence="9">
    <location>
        <begin position="201"/>
        <end position="220"/>
    </location>
</feature>
<gene>
    <name evidence="10" type="ORF">ARAM_002000</name>
</gene>
<evidence type="ECO:0000256" key="9">
    <source>
        <dbReference type="SAM" id="MobiDB-lite"/>
    </source>
</evidence>
<dbReference type="GO" id="GO:0004519">
    <property type="term" value="F:endonuclease activity"/>
    <property type="evidence" value="ECO:0007669"/>
    <property type="project" value="UniProtKB-KW"/>
</dbReference>
<evidence type="ECO:0000313" key="11">
    <source>
        <dbReference type="Proteomes" id="UP000034291"/>
    </source>
</evidence>
<dbReference type="InterPro" id="IPR036980">
    <property type="entry name" value="RNase_P/MRP_Rpp29_sf"/>
</dbReference>
<dbReference type="InterPro" id="IPR016848">
    <property type="entry name" value="RNase_P/MRP_Rpp29-subunit"/>
</dbReference>
<feature type="region of interest" description="Disordered" evidence="9">
    <location>
        <begin position="286"/>
        <end position="305"/>
    </location>
</feature>
<protein>
    <recommendedName>
        <fullName evidence="8">Ribonuclease P protein subunit</fullName>
    </recommendedName>
</protein>
<keyword evidence="5" id="KW-0540">Nuclease</keyword>
<dbReference type="InterPro" id="IPR023538">
    <property type="entry name" value="RNP1"/>
</dbReference>
<organism evidence="10 11">
    <name type="scientific">Aspergillus rambellii</name>
    <dbReference type="NCBI Taxonomy" id="308745"/>
    <lineage>
        <taxon>Eukaryota</taxon>
        <taxon>Fungi</taxon>
        <taxon>Dikarya</taxon>
        <taxon>Ascomycota</taxon>
        <taxon>Pezizomycotina</taxon>
        <taxon>Eurotiomycetes</taxon>
        <taxon>Eurotiomycetidae</taxon>
        <taxon>Eurotiales</taxon>
        <taxon>Aspergillaceae</taxon>
        <taxon>Aspergillus</taxon>
        <taxon>Aspergillus subgen. Nidulantes</taxon>
    </lineage>
</organism>
<evidence type="ECO:0000256" key="5">
    <source>
        <dbReference type="ARBA" id="ARBA00022722"/>
    </source>
</evidence>
<proteinExistence type="inferred from homology"/>
<dbReference type="GO" id="GO:0016787">
    <property type="term" value="F:hydrolase activity"/>
    <property type="evidence" value="ECO:0007669"/>
    <property type="project" value="UniProtKB-KW"/>
</dbReference>
<dbReference type="GO" id="GO:0006364">
    <property type="term" value="P:rRNA processing"/>
    <property type="evidence" value="ECO:0007669"/>
    <property type="project" value="TreeGrafter"/>
</dbReference>
<dbReference type="InterPro" id="IPR002730">
    <property type="entry name" value="Rpp29/RNP1"/>
</dbReference>
<dbReference type="PANTHER" id="PTHR13348:SF0">
    <property type="entry name" value="RIBONUCLEASE P PROTEIN SUBUNIT P29"/>
    <property type="match status" value="1"/>
</dbReference>
<sequence length="305" mass="34960">MATSKPHIGRELLGRAHSPETAEQLFTERIKQKPLYLRPTSPTPEDKRSRRRLQRLRKKEYYLRKQKPKPLSAREKRESGLYTLPKEECKYAVFKELNQMWVAYMQDILDLGAGRRPQHAGSGNGALITAQSHGSKLVSADFHGAEVEVVRSRCAGRVGLKGIVVRDTKFTLMIVTEKDEVKTIPKEQTIFRFYIPLPKSQDTEGNNNSGDDGNDDTNSEKLTFELHGSQFRHRPVDRANKKFKWRNGYETFACDADYPRLQELFPSPRMNQGYCEQHAYVFLPENESDSVNGSPSLASRSNTRR</sequence>
<keyword evidence="11" id="KW-1185">Reference proteome</keyword>
<accession>A0A0F8UR85</accession>
<evidence type="ECO:0000313" key="10">
    <source>
        <dbReference type="EMBL" id="KKK13336.1"/>
    </source>
</evidence>
<evidence type="ECO:0000256" key="2">
    <source>
        <dbReference type="ARBA" id="ARBA00006181"/>
    </source>
</evidence>
<name>A0A0F8UR85_9EURO</name>
<dbReference type="Pfam" id="PF01868">
    <property type="entry name" value="RNase_P-MRP_p29"/>
    <property type="match status" value="1"/>
</dbReference>
<keyword evidence="3" id="KW-0963">Cytoplasm</keyword>
<feature type="compositionally biased region" description="Basic and acidic residues" evidence="9">
    <location>
        <begin position="8"/>
        <end position="31"/>
    </location>
</feature>
<dbReference type="SUPFAM" id="SSF101744">
    <property type="entry name" value="Rof/RNase P subunit-like"/>
    <property type="match status" value="1"/>
</dbReference>
<dbReference type="Gene3D" id="2.30.30.210">
    <property type="entry name" value="Ribonuclease P/MRP, subunit p29"/>
    <property type="match status" value="1"/>
</dbReference>
<dbReference type="OrthoDB" id="124041at2759"/>
<keyword evidence="7" id="KW-0378">Hydrolase</keyword>
<reference evidence="10 11" key="1">
    <citation type="submission" date="2015-02" db="EMBL/GenBank/DDBJ databases">
        <title>Draft Genome Sequences of Two Closely-Related Aflatoxigenic Aspergillus Species Obtained from the Cote d'Ivoire.</title>
        <authorList>
            <person name="Moore G.G."/>
            <person name="Beltz S.B."/>
            <person name="Mack B.M."/>
        </authorList>
    </citation>
    <scope>NUCLEOTIDE SEQUENCE [LARGE SCALE GENOMIC DNA]</scope>
    <source>
        <strain evidence="10 11">SRRC1468</strain>
    </source>
</reference>
<dbReference type="InterPro" id="IPR023534">
    <property type="entry name" value="Rof/RNase_P-like"/>
</dbReference>
<dbReference type="PIRSF" id="PIRSF027081">
    <property type="entry name" value="RNase_P/MRP_p29_subunit"/>
    <property type="match status" value="1"/>
</dbReference>
<evidence type="ECO:0000256" key="1">
    <source>
        <dbReference type="ARBA" id="ARBA00004123"/>
    </source>
</evidence>
<comment type="subcellular location">
    <subcellularLocation>
        <location evidence="1">Nucleus</location>
    </subcellularLocation>
</comment>
<evidence type="ECO:0000256" key="8">
    <source>
        <dbReference type="PIRNR" id="PIRNR027081"/>
    </source>
</evidence>
<evidence type="ECO:0000256" key="6">
    <source>
        <dbReference type="ARBA" id="ARBA00022759"/>
    </source>
</evidence>
<feature type="compositionally biased region" description="Polar residues" evidence="9">
    <location>
        <begin position="289"/>
        <end position="305"/>
    </location>
</feature>
<feature type="region of interest" description="Disordered" evidence="9">
    <location>
        <begin position="1"/>
        <end position="52"/>
    </location>
</feature>
<keyword evidence="8" id="KW-0539">Nucleus</keyword>
<dbReference type="GO" id="GO:0030677">
    <property type="term" value="C:ribonuclease P complex"/>
    <property type="evidence" value="ECO:0007669"/>
    <property type="project" value="InterPro"/>
</dbReference>
<dbReference type="EMBL" id="JZBS01003833">
    <property type="protein sequence ID" value="KKK13336.1"/>
    <property type="molecule type" value="Genomic_DNA"/>
</dbReference>
<dbReference type="STRING" id="308745.A0A0F8UR85"/>
<dbReference type="Proteomes" id="UP000034291">
    <property type="component" value="Unassembled WGS sequence"/>
</dbReference>
<evidence type="ECO:0000256" key="3">
    <source>
        <dbReference type="ARBA" id="ARBA00022490"/>
    </source>
</evidence>
<evidence type="ECO:0000256" key="4">
    <source>
        <dbReference type="ARBA" id="ARBA00022694"/>
    </source>
</evidence>
<dbReference type="GO" id="GO:0000172">
    <property type="term" value="C:ribonuclease MRP complex"/>
    <property type="evidence" value="ECO:0007669"/>
    <property type="project" value="InterPro"/>
</dbReference>
<evidence type="ECO:0000256" key="7">
    <source>
        <dbReference type="ARBA" id="ARBA00022801"/>
    </source>
</evidence>
<keyword evidence="4 8" id="KW-0819">tRNA processing</keyword>
<keyword evidence="6" id="KW-0255">Endonuclease</keyword>
<dbReference type="AlphaFoldDB" id="A0A0F8UR85"/>
<dbReference type="GO" id="GO:0005634">
    <property type="term" value="C:nucleus"/>
    <property type="evidence" value="ECO:0007669"/>
    <property type="project" value="UniProtKB-SubCell"/>
</dbReference>